<reference evidence="2" key="1">
    <citation type="journal article" date="2023" name="Science">
        <title>Genome structures resolve the early diversification of teleost fishes.</title>
        <authorList>
            <person name="Parey E."/>
            <person name="Louis A."/>
            <person name="Montfort J."/>
            <person name="Bouchez O."/>
            <person name="Roques C."/>
            <person name="Iampietro C."/>
            <person name="Lluch J."/>
            <person name="Castinel A."/>
            <person name="Donnadieu C."/>
            <person name="Desvignes T."/>
            <person name="Floi Bucao C."/>
            <person name="Jouanno E."/>
            <person name="Wen M."/>
            <person name="Mejri S."/>
            <person name="Dirks R."/>
            <person name="Jansen H."/>
            <person name="Henkel C."/>
            <person name="Chen W.J."/>
            <person name="Zahm M."/>
            <person name="Cabau C."/>
            <person name="Klopp C."/>
            <person name="Thompson A.W."/>
            <person name="Robinson-Rechavi M."/>
            <person name="Braasch I."/>
            <person name="Lecointre G."/>
            <person name="Bobe J."/>
            <person name="Postlethwait J.H."/>
            <person name="Berthelot C."/>
            <person name="Roest Crollius H."/>
            <person name="Guiguen Y."/>
        </authorList>
    </citation>
    <scope>NUCLEOTIDE SEQUENCE</scope>
    <source>
        <strain evidence="2">NC1722</strain>
    </source>
</reference>
<accession>A0AAD7SP49</accession>
<name>A0AAD7SP49_9TELE</name>
<organism evidence="2 3">
    <name type="scientific">Aldrovandia affinis</name>
    <dbReference type="NCBI Taxonomy" id="143900"/>
    <lineage>
        <taxon>Eukaryota</taxon>
        <taxon>Metazoa</taxon>
        <taxon>Chordata</taxon>
        <taxon>Craniata</taxon>
        <taxon>Vertebrata</taxon>
        <taxon>Euteleostomi</taxon>
        <taxon>Actinopterygii</taxon>
        <taxon>Neopterygii</taxon>
        <taxon>Teleostei</taxon>
        <taxon>Notacanthiformes</taxon>
        <taxon>Halosauridae</taxon>
        <taxon>Aldrovandia</taxon>
    </lineage>
</organism>
<keyword evidence="3" id="KW-1185">Reference proteome</keyword>
<evidence type="ECO:0000256" key="1">
    <source>
        <dbReference type="SAM" id="MobiDB-lite"/>
    </source>
</evidence>
<dbReference type="EMBL" id="JAINUG010000044">
    <property type="protein sequence ID" value="KAJ8406284.1"/>
    <property type="molecule type" value="Genomic_DNA"/>
</dbReference>
<sequence>MIEAVTNVACAQDVPRHSRTSPLDEESSGGFRNATRRTGGNANAPRLRTFLNSFEQLGFWRSFAPRSLTSRREAWMSREAEARGQAATHAKKRCQHRGAANILLTRDTAHRLQRPTPQKAALRGGLTMRALQRRYEEGARKTTVVLLAEKLSHSQFRDL</sequence>
<protein>
    <submittedName>
        <fullName evidence="2">Uncharacterized protein</fullName>
    </submittedName>
</protein>
<gene>
    <name evidence="2" type="ORF">AAFF_G00305150</name>
</gene>
<feature type="region of interest" description="Disordered" evidence="1">
    <location>
        <begin position="1"/>
        <end position="44"/>
    </location>
</feature>
<comment type="caution">
    <text evidence="2">The sequence shown here is derived from an EMBL/GenBank/DDBJ whole genome shotgun (WGS) entry which is preliminary data.</text>
</comment>
<dbReference type="Proteomes" id="UP001221898">
    <property type="component" value="Unassembled WGS sequence"/>
</dbReference>
<evidence type="ECO:0000313" key="3">
    <source>
        <dbReference type="Proteomes" id="UP001221898"/>
    </source>
</evidence>
<dbReference type="AlphaFoldDB" id="A0AAD7SP49"/>
<proteinExistence type="predicted"/>
<evidence type="ECO:0000313" key="2">
    <source>
        <dbReference type="EMBL" id="KAJ8406284.1"/>
    </source>
</evidence>